<feature type="transmembrane region" description="Helical" evidence="10">
    <location>
        <begin position="256"/>
        <end position="280"/>
    </location>
</feature>
<dbReference type="GO" id="GO:0007165">
    <property type="term" value="P:signal transduction"/>
    <property type="evidence" value="ECO:0007669"/>
    <property type="project" value="UniProtKB-KW"/>
</dbReference>
<evidence type="ECO:0000256" key="9">
    <source>
        <dbReference type="ARBA" id="ARBA00023224"/>
    </source>
</evidence>
<dbReference type="GO" id="GO:0005886">
    <property type="term" value="C:plasma membrane"/>
    <property type="evidence" value="ECO:0007669"/>
    <property type="project" value="UniProtKB-SubCell"/>
</dbReference>
<evidence type="ECO:0000256" key="2">
    <source>
        <dbReference type="ARBA" id="ARBA00022475"/>
    </source>
</evidence>
<dbReference type="Pfam" id="PF02949">
    <property type="entry name" value="7tm_6"/>
    <property type="match status" value="1"/>
</dbReference>
<dbReference type="AlphaFoldDB" id="A0A7D0TDS1"/>
<keyword evidence="8 11" id="KW-0675">Receptor</keyword>
<feature type="transmembrane region" description="Helical" evidence="10">
    <location>
        <begin position="381"/>
        <end position="398"/>
    </location>
</feature>
<feature type="transmembrane region" description="Helical" evidence="10">
    <location>
        <begin position="418"/>
        <end position="441"/>
    </location>
</feature>
<sequence length="556" mass="64156">MDFFGVLRQLLTIFGLQPFRLTRRQNFAAVFTFLIIYIPNFIFLILGLYNTDDPKERMNFIQMLPSLVIALGQTINFVTKSKNADRLFSQINALYDEPDARQFLEESYQSSKRIICFTGTMSAFTLIAGIIYLLVSKELIMLIRNPFDCVSLIYIFLVLQTIFFIYSSTLSFILDSTIIQVVILLQAYSEYLRMRYQNVEGTKASIIEIIGFSINFKRIMGNFQDSFSKIVIVRGLFSVFSLSSVVFGIINSEKLFSPTTILLFTYGSGIALHLFIPCYFGNAIKINSIEFITDVYRTDWLSATKEERKNIFILMGTMRHPIRVRLAGTFDMDLNIFLSHNYNSIPLSRDIDNFFDQTNLLYLEKDAQQYLNKAVRISERIITITATMSFIGVSAGIADSLMTGNFGIPMWMPISGDVAFYGFYAFQTIFLIYGTILLWILDSTVFRCIILLQGYSKYIQMKFKEVGDNEGKINKNDIMALVELHLMFKGYDKKRIIYTSSKFKFDLFRRIVQKYQNSFSNIIIMRGLMSIFCIGSVLFGILNAVKLRNLHKYFNI</sequence>
<keyword evidence="4 10" id="KW-0812">Transmembrane</keyword>
<dbReference type="PANTHER" id="PTHR21137:SF35">
    <property type="entry name" value="ODORANT RECEPTOR 19A-RELATED"/>
    <property type="match status" value="1"/>
</dbReference>
<evidence type="ECO:0000256" key="3">
    <source>
        <dbReference type="ARBA" id="ARBA00022606"/>
    </source>
</evidence>
<feature type="transmembrane region" description="Helical" evidence="10">
    <location>
        <begin position="27"/>
        <end position="48"/>
    </location>
</feature>
<protein>
    <submittedName>
        <fullName evidence="11">Odorant receptor 5</fullName>
    </submittedName>
</protein>
<dbReference type="GO" id="GO:0005549">
    <property type="term" value="F:odorant binding"/>
    <property type="evidence" value="ECO:0007669"/>
    <property type="project" value="InterPro"/>
</dbReference>
<name>A0A7D0TDS1_9DIPT</name>
<keyword evidence="2" id="KW-1003">Cell membrane</keyword>
<dbReference type="EMBL" id="MN133030">
    <property type="protein sequence ID" value="QGW50703.1"/>
    <property type="molecule type" value="mRNA"/>
</dbReference>
<feature type="transmembrane region" description="Helical" evidence="10">
    <location>
        <begin position="227"/>
        <end position="250"/>
    </location>
</feature>
<dbReference type="InterPro" id="IPR004117">
    <property type="entry name" value="7tm6_olfct_rcpt"/>
</dbReference>
<evidence type="ECO:0000256" key="1">
    <source>
        <dbReference type="ARBA" id="ARBA00004651"/>
    </source>
</evidence>
<keyword evidence="5" id="KW-0552">Olfaction</keyword>
<keyword evidence="9" id="KW-0807">Transducer</keyword>
<evidence type="ECO:0000256" key="4">
    <source>
        <dbReference type="ARBA" id="ARBA00022692"/>
    </source>
</evidence>
<feature type="transmembrane region" description="Helical" evidence="10">
    <location>
        <begin position="147"/>
        <end position="166"/>
    </location>
</feature>
<proteinExistence type="evidence at transcript level"/>
<evidence type="ECO:0000256" key="6">
    <source>
        <dbReference type="ARBA" id="ARBA00022989"/>
    </source>
</evidence>
<feature type="transmembrane region" description="Helical" evidence="10">
    <location>
        <begin position="523"/>
        <end position="545"/>
    </location>
</feature>
<reference evidence="11" key="1">
    <citation type="submission" date="2019-07" db="EMBL/GenBank/DDBJ databases">
        <title>Identification and Expression Pattern of Chemosensory Genes from the Transcriptome of the Propsilocerus akamusi.</title>
        <authorList>
            <person name="Yan C."/>
            <person name="Pan L."/>
        </authorList>
    </citation>
    <scope>NUCLEOTIDE SEQUENCE</scope>
</reference>
<dbReference type="GO" id="GO:0004984">
    <property type="term" value="F:olfactory receptor activity"/>
    <property type="evidence" value="ECO:0007669"/>
    <property type="project" value="InterPro"/>
</dbReference>
<organism evidence="11">
    <name type="scientific">Propsilocerus akamusi</name>
    <dbReference type="NCBI Taxonomy" id="903466"/>
    <lineage>
        <taxon>Eukaryota</taxon>
        <taxon>Metazoa</taxon>
        <taxon>Ecdysozoa</taxon>
        <taxon>Arthropoda</taxon>
        <taxon>Hexapoda</taxon>
        <taxon>Insecta</taxon>
        <taxon>Pterygota</taxon>
        <taxon>Neoptera</taxon>
        <taxon>Endopterygota</taxon>
        <taxon>Diptera</taxon>
        <taxon>Nematocera</taxon>
        <taxon>Chironomoidea</taxon>
        <taxon>Chironomidae</taxon>
        <taxon>Propsilocerus</taxon>
    </lineage>
</organism>
<dbReference type="PANTHER" id="PTHR21137">
    <property type="entry name" value="ODORANT RECEPTOR"/>
    <property type="match status" value="1"/>
</dbReference>
<comment type="subcellular location">
    <subcellularLocation>
        <location evidence="1">Cell membrane</location>
        <topology evidence="1">Multi-pass membrane protein</topology>
    </subcellularLocation>
</comment>
<evidence type="ECO:0000256" key="7">
    <source>
        <dbReference type="ARBA" id="ARBA00023136"/>
    </source>
</evidence>
<accession>A0A7D0TDS1</accession>
<feature type="transmembrane region" description="Helical" evidence="10">
    <location>
        <begin position="60"/>
        <end position="79"/>
    </location>
</feature>
<evidence type="ECO:0000313" key="11">
    <source>
        <dbReference type="EMBL" id="QGW50703.1"/>
    </source>
</evidence>
<keyword evidence="7 10" id="KW-0472">Membrane</keyword>
<feature type="transmembrane region" description="Helical" evidence="10">
    <location>
        <begin position="114"/>
        <end position="135"/>
    </location>
</feature>
<evidence type="ECO:0000256" key="8">
    <source>
        <dbReference type="ARBA" id="ARBA00023170"/>
    </source>
</evidence>
<evidence type="ECO:0000256" key="5">
    <source>
        <dbReference type="ARBA" id="ARBA00022725"/>
    </source>
</evidence>
<keyword evidence="6 10" id="KW-1133">Transmembrane helix</keyword>
<evidence type="ECO:0000256" key="10">
    <source>
        <dbReference type="SAM" id="Phobius"/>
    </source>
</evidence>
<keyword evidence="3" id="KW-0716">Sensory transduction</keyword>